<dbReference type="Proteomes" id="UP000504634">
    <property type="component" value="Unplaced"/>
</dbReference>
<feature type="compositionally biased region" description="Basic and acidic residues" evidence="1">
    <location>
        <begin position="249"/>
        <end position="261"/>
    </location>
</feature>
<feature type="region of interest" description="Disordered" evidence="1">
    <location>
        <begin position="661"/>
        <end position="683"/>
    </location>
</feature>
<feature type="compositionally biased region" description="Low complexity" evidence="1">
    <location>
        <begin position="167"/>
        <end position="179"/>
    </location>
</feature>
<dbReference type="GeneID" id="115631422"/>
<organism evidence="2 3">
    <name type="scientific">Drosophila lebanonensis</name>
    <name type="common">Fruit fly</name>
    <name type="synonym">Scaptodrosophila lebanonensis</name>
    <dbReference type="NCBI Taxonomy" id="7225"/>
    <lineage>
        <taxon>Eukaryota</taxon>
        <taxon>Metazoa</taxon>
        <taxon>Ecdysozoa</taxon>
        <taxon>Arthropoda</taxon>
        <taxon>Hexapoda</taxon>
        <taxon>Insecta</taxon>
        <taxon>Pterygota</taxon>
        <taxon>Neoptera</taxon>
        <taxon>Endopterygota</taxon>
        <taxon>Diptera</taxon>
        <taxon>Brachycera</taxon>
        <taxon>Muscomorpha</taxon>
        <taxon>Ephydroidea</taxon>
        <taxon>Drosophilidae</taxon>
        <taxon>Scaptodrosophila</taxon>
    </lineage>
</organism>
<feature type="region of interest" description="Disordered" evidence="1">
    <location>
        <begin position="242"/>
        <end position="261"/>
    </location>
</feature>
<name>A0A6J2U8Y3_DROLE</name>
<gene>
    <name evidence="3 4 5" type="primary">LOC115631422</name>
</gene>
<protein>
    <submittedName>
        <fullName evidence="3 4">Uncharacterized protein LOC115631422</fullName>
    </submittedName>
</protein>
<feature type="region of interest" description="Disordered" evidence="1">
    <location>
        <begin position="104"/>
        <end position="134"/>
    </location>
</feature>
<dbReference type="RefSeq" id="XP_030384008.1">
    <property type="nucleotide sequence ID" value="XM_030528148.1"/>
</dbReference>
<keyword evidence="2" id="KW-1185">Reference proteome</keyword>
<dbReference type="RefSeq" id="XP_030384010.1">
    <property type="nucleotide sequence ID" value="XM_030528150.1"/>
</dbReference>
<evidence type="ECO:0000256" key="1">
    <source>
        <dbReference type="SAM" id="MobiDB-lite"/>
    </source>
</evidence>
<dbReference type="OrthoDB" id="8117310at2759"/>
<evidence type="ECO:0000313" key="5">
    <source>
        <dbReference type="RefSeq" id="XP_030384010.1"/>
    </source>
</evidence>
<feature type="compositionally biased region" description="Polar residues" evidence="1">
    <location>
        <begin position="661"/>
        <end position="670"/>
    </location>
</feature>
<evidence type="ECO:0000313" key="4">
    <source>
        <dbReference type="RefSeq" id="XP_030384009.1"/>
    </source>
</evidence>
<dbReference type="AlphaFoldDB" id="A0A6J2U8Y3"/>
<accession>A0A6J2U8Y3</accession>
<reference evidence="3 4" key="1">
    <citation type="submission" date="2025-04" db="UniProtKB">
        <authorList>
            <consortium name="RefSeq"/>
        </authorList>
    </citation>
    <scope>IDENTIFICATION</scope>
    <source>
        <strain evidence="3 4">11010-0011.00</strain>
        <tissue evidence="3 4">Whole body</tissue>
    </source>
</reference>
<feature type="compositionally biased region" description="Polar residues" evidence="1">
    <location>
        <begin position="107"/>
        <end position="127"/>
    </location>
</feature>
<evidence type="ECO:0000313" key="2">
    <source>
        <dbReference type="Proteomes" id="UP000504634"/>
    </source>
</evidence>
<feature type="compositionally biased region" description="Polar residues" evidence="1">
    <location>
        <begin position="149"/>
        <end position="162"/>
    </location>
</feature>
<proteinExistence type="predicted"/>
<sequence length="683" mass="77120">MSLRGDMSIIRNGRSTSQISIYNYPEHLNPFYEDDNHKRLRFWKTQKKDGMERRSSFSLENLRNIWSFKSFSMKKKSSTLGINKTSESPPMLRRYDMNRNTIGPILSNRTGTHRSSLPEVNTPNTRDSGMAFNRNDHTRNTIQFAGYRASQTPQPIRSSFASANPFENENSYSSRRSSNQMDGKRTYRKNRRAPPPPSNYMVNSSEIGNRVEVSKPSSENTEIEAIDITTLTNEIKQFVNTSAESEDQLEQKIPKSANVHDDRTTGIQTGGKSQHPISLSNSNIHHKQHIGEKSQHPILLSNSSLHHKPNSVDTLMESEKKLELEVPVSANISDDRTIVTNVEEQSQCPLKPKRNSDESAIYQFSNDISMTNDVNSSKQIQNVVREDVQDNKHSVFVSNRDELKSAPAAHTIVLKHPRTTSPINIVVNRLSTFQQNPTKCVNTSPKGKYQFNRELPQIAGIENELKINEDIEIVEENIVPVQAKESQVVRQTVSPVLTFDDNLSASLENLNVAAKENKTHDVIKESLKNNNSAEIQMPVIAQNSEERHNDRLGAVSSTFKSFDDNLNRNESINKSFKKKSVKEIIDSITRSQQILNESAAKGTKTYSTLILEEKNNASPNNVGSFNIKSEPLKLSNNSPENDCLTGIQKSKIHKVGFQLRESSPTTSNLDWNPVPKPKRNINI</sequence>
<feature type="region of interest" description="Disordered" evidence="1">
    <location>
        <begin position="148"/>
        <end position="203"/>
    </location>
</feature>
<evidence type="ECO:0000313" key="3">
    <source>
        <dbReference type="RefSeq" id="XP_030384008.1"/>
    </source>
</evidence>
<dbReference type="RefSeq" id="XP_030384009.1">
    <property type="nucleotide sequence ID" value="XM_030528149.1"/>
</dbReference>